<dbReference type="STRING" id="1797472.A2215_03640"/>
<feature type="transmembrane region" description="Helical" evidence="10">
    <location>
        <begin position="134"/>
        <end position="153"/>
    </location>
</feature>
<dbReference type="SFLD" id="SFLDG00002">
    <property type="entry name" value="C1.7:_P-type_atpase_like"/>
    <property type="match status" value="1"/>
</dbReference>
<dbReference type="Pfam" id="PF00690">
    <property type="entry name" value="Cation_ATPase_N"/>
    <property type="match status" value="1"/>
</dbReference>
<dbReference type="NCBIfam" id="TIGR01494">
    <property type="entry name" value="ATPase_P-type"/>
    <property type="match status" value="2"/>
</dbReference>
<feature type="transmembrane region" description="Helical" evidence="10">
    <location>
        <begin position="325"/>
        <end position="354"/>
    </location>
</feature>
<dbReference type="InterPro" id="IPR018303">
    <property type="entry name" value="ATPase_P-typ_P_site"/>
</dbReference>
<name>A0A1F5ED62_9BACT</name>
<feature type="transmembrane region" description="Helical" evidence="10">
    <location>
        <begin position="842"/>
        <end position="863"/>
    </location>
</feature>
<dbReference type="InterPro" id="IPR004014">
    <property type="entry name" value="ATPase_P-typ_cation-transptr_N"/>
</dbReference>
<feature type="transmembrane region" description="Helical" evidence="10">
    <location>
        <begin position="734"/>
        <end position="757"/>
    </location>
</feature>
<feature type="transmembrane region" description="Helical" evidence="10">
    <location>
        <begin position="110"/>
        <end position="128"/>
    </location>
</feature>
<keyword evidence="4" id="KW-0547">Nucleotide-binding</keyword>
<evidence type="ECO:0000256" key="1">
    <source>
        <dbReference type="ARBA" id="ARBA00004127"/>
    </source>
</evidence>
<dbReference type="InterPro" id="IPR008250">
    <property type="entry name" value="ATPase_P-typ_transduc_dom_A_sf"/>
</dbReference>
<feature type="transmembrane region" description="Helical" evidence="10">
    <location>
        <begin position="778"/>
        <end position="800"/>
    </location>
</feature>
<evidence type="ECO:0000256" key="4">
    <source>
        <dbReference type="ARBA" id="ARBA00022741"/>
    </source>
</evidence>
<dbReference type="PRINTS" id="PR00119">
    <property type="entry name" value="CATATPASE"/>
</dbReference>
<feature type="transmembrane region" description="Helical" evidence="10">
    <location>
        <begin position="289"/>
        <end position="313"/>
    </location>
</feature>
<evidence type="ECO:0000256" key="8">
    <source>
        <dbReference type="ARBA" id="ARBA00022989"/>
    </source>
</evidence>
<dbReference type="SUPFAM" id="SSF81665">
    <property type="entry name" value="Calcium ATPase, transmembrane domain M"/>
    <property type="match status" value="1"/>
</dbReference>
<dbReference type="InterPro" id="IPR023214">
    <property type="entry name" value="HAD_sf"/>
</dbReference>
<feature type="domain" description="Cation-transporting P-type ATPase N-terminal" evidence="11">
    <location>
        <begin position="56"/>
        <end position="130"/>
    </location>
</feature>
<dbReference type="SUPFAM" id="SSF81653">
    <property type="entry name" value="Calcium ATPase, transduction domain A"/>
    <property type="match status" value="1"/>
</dbReference>
<dbReference type="Gene3D" id="3.40.50.1000">
    <property type="entry name" value="HAD superfamily/HAD-like"/>
    <property type="match status" value="1"/>
</dbReference>
<dbReference type="GO" id="GO:0016887">
    <property type="term" value="F:ATP hydrolysis activity"/>
    <property type="evidence" value="ECO:0007669"/>
    <property type="project" value="InterPro"/>
</dbReference>
<comment type="caution">
    <text evidence="12">The sequence shown here is derived from an EMBL/GenBank/DDBJ whole genome shotgun (WGS) entry which is preliminary data.</text>
</comment>
<evidence type="ECO:0000313" key="12">
    <source>
        <dbReference type="EMBL" id="OGD65397.1"/>
    </source>
</evidence>
<dbReference type="SFLD" id="SFLDF00027">
    <property type="entry name" value="p-type_atpase"/>
    <property type="match status" value="1"/>
</dbReference>
<proteinExistence type="predicted"/>
<evidence type="ECO:0000259" key="11">
    <source>
        <dbReference type="SMART" id="SM00831"/>
    </source>
</evidence>
<keyword evidence="5" id="KW-0067">ATP-binding</keyword>
<dbReference type="InterPro" id="IPR006068">
    <property type="entry name" value="ATPase_P-typ_cation-transptr_C"/>
</dbReference>
<dbReference type="Pfam" id="PF00689">
    <property type="entry name" value="Cation_ATPase_C"/>
    <property type="match status" value="1"/>
</dbReference>
<feature type="transmembrane region" description="Helical" evidence="10">
    <location>
        <begin position="707"/>
        <end position="728"/>
    </location>
</feature>
<dbReference type="FunFam" id="2.70.150.10:FF:000160">
    <property type="entry name" value="Sarcoplasmic/endoplasmic reticulum calcium ATPase 1"/>
    <property type="match status" value="1"/>
</dbReference>
<evidence type="ECO:0000256" key="9">
    <source>
        <dbReference type="ARBA" id="ARBA00023136"/>
    </source>
</evidence>
<evidence type="ECO:0000313" key="13">
    <source>
        <dbReference type="Proteomes" id="UP000178583"/>
    </source>
</evidence>
<dbReference type="InterPro" id="IPR023298">
    <property type="entry name" value="ATPase_P-typ_TM_dom_sf"/>
</dbReference>
<evidence type="ECO:0000256" key="10">
    <source>
        <dbReference type="SAM" id="Phobius"/>
    </source>
</evidence>
<dbReference type="InterPro" id="IPR001757">
    <property type="entry name" value="P_typ_ATPase"/>
</dbReference>
<dbReference type="SFLD" id="SFLDS00003">
    <property type="entry name" value="Haloacid_Dehalogenase"/>
    <property type="match status" value="1"/>
</dbReference>
<dbReference type="GO" id="GO:0016020">
    <property type="term" value="C:membrane"/>
    <property type="evidence" value="ECO:0007669"/>
    <property type="project" value="InterPro"/>
</dbReference>
<dbReference type="PANTHER" id="PTHR42861">
    <property type="entry name" value="CALCIUM-TRANSPORTING ATPASE"/>
    <property type="match status" value="1"/>
</dbReference>
<organism evidence="12 13">
    <name type="scientific">Candidatus Berkelbacteria bacterium RIFOXYA2_FULL_43_10</name>
    <dbReference type="NCBI Taxonomy" id="1797472"/>
    <lineage>
        <taxon>Bacteria</taxon>
        <taxon>Candidatus Berkelbacteria</taxon>
    </lineage>
</organism>
<dbReference type="AlphaFoldDB" id="A0A1F5ED62"/>
<dbReference type="InterPro" id="IPR059000">
    <property type="entry name" value="ATPase_P-type_domA"/>
</dbReference>
<dbReference type="SUPFAM" id="SSF56784">
    <property type="entry name" value="HAD-like"/>
    <property type="match status" value="1"/>
</dbReference>
<keyword evidence="6" id="KW-0460">Magnesium</keyword>
<keyword evidence="3 10" id="KW-0812">Transmembrane</keyword>
<dbReference type="Gene3D" id="3.40.1110.10">
    <property type="entry name" value="Calcium-transporting ATPase, cytoplasmic domain N"/>
    <property type="match status" value="1"/>
</dbReference>
<dbReference type="InterPro" id="IPR023299">
    <property type="entry name" value="ATPase_P-typ_cyto_dom_N"/>
</dbReference>
<evidence type="ECO:0000256" key="6">
    <source>
        <dbReference type="ARBA" id="ARBA00022842"/>
    </source>
</evidence>
<feature type="transmembrane region" description="Helical" evidence="10">
    <location>
        <begin position="869"/>
        <end position="892"/>
    </location>
</feature>
<dbReference type="Proteomes" id="UP000178583">
    <property type="component" value="Unassembled WGS sequence"/>
</dbReference>
<dbReference type="Pfam" id="PF00122">
    <property type="entry name" value="E1-E2_ATPase"/>
    <property type="match status" value="1"/>
</dbReference>
<dbReference type="Gene3D" id="1.20.1110.10">
    <property type="entry name" value="Calcium-transporting ATPase, transmembrane domain"/>
    <property type="match status" value="1"/>
</dbReference>
<sequence>MIKPISFLTLPRLRRVRDVVALNVLPRWLTIAYYRIVFHLSIVSQSSKIKLMQEGNFCSVKLTDIREHFRSDFEVGLTTSEAKKRLAKDGKNSFEEIEEISTLGIFIRQFTNFFIILLVIAAIVSIFIEGFTHGIIFIIIIVLNITIGFFQEFKAERALDALKRNFSYKTKVLREGKVIETDTEDLVTGDIVNIAEGDKVPADLRLIHEEGLRVDESTLTGESLPASKKICELAEDTALADRVNMAYLGTSVKAGRATGIVTATGKGSELGKIAAMVEREDEKTPLELMILYIGKVLTMLVGAIALLIFIIGLAQDYQIFELLTFVISLLVAAVPESLPTVVTLTLAVGVLAMVKRKVITRRLSVIEALGQVNVIITDKTGTLTKNILKVEEFARINKVGIRYEERGKGYIDSLFYAGVCSTATGEKVGQFVGDPLEVAILEELYRVGRKGFKERKKFHESSTLPFDSDKKYMVVSGMLGKQKVVVVKGALDKVINFCKLDKAERENAHEVLSNMSKKGFKAIAVLKKEIKPGASSELKNMKLLGILGFSDQPEEGVADAIRETIAAGIMPVMVTGDHPEAAKYIANNIGLSVSDDEIMTVDKLDETSEGELRDNLSKIKIFARVTPADKNRIVEAYKDAGYVVAVTGDGVNDAPALKSAAVGIAMGIKGSDVAREAADLVLTDDKYRSIISAIIYGRTIFDNIKNALIFLLASNFAELFLVLIAFIFSLPLPLLAVQILWINLITDSLPAIALAFEKPSRMTLKQMPREGGKSSTKHFIKVSIILGVASLIVCFGLYLYGLQDSVVKARTLVFALIVFSALAMVLSIRAKEVFYKDFLGLFENWYLNIAIVISLLLQVIVFLPVARPFFGTTGLNSIEIAVLVVAVILVFLSTEAVKSIFLVGDRTKTL</sequence>
<dbReference type="InterPro" id="IPR044492">
    <property type="entry name" value="P_typ_ATPase_HD_dom"/>
</dbReference>
<dbReference type="PRINTS" id="PR00120">
    <property type="entry name" value="HATPASE"/>
</dbReference>
<keyword evidence="9 10" id="KW-0472">Membrane</keyword>
<dbReference type="SUPFAM" id="SSF81660">
    <property type="entry name" value="Metal cation-transporting ATPase, ATP-binding domain N"/>
    <property type="match status" value="1"/>
</dbReference>
<gene>
    <name evidence="12" type="ORF">A2215_03640</name>
</gene>
<dbReference type="SMART" id="SM00831">
    <property type="entry name" value="Cation_ATPase_N"/>
    <property type="match status" value="1"/>
</dbReference>
<dbReference type="GO" id="GO:0005524">
    <property type="term" value="F:ATP binding"/>
    <property type="evidence" value="ECO:0007669"/>
    <property type="project" value="UniProtKB-KW"/>
</dbReference>
<keyword evidence="2" id="KW-0597">Phosphoprotein</keyword>
<evidence type="ECO:0000256" key="3">
    <source>
        <dbReference type="ARBA" id="ARBA00022692"/>
    </source>
</evidence>
<comment type="subcellular location">
    <subcellularLocation>
        <location evidence="1">Endomembrane system</location>
        <topology evidence="1">Multi-pass membrane protein</topology>
    </subcellularLocation>
</comment>
<dbReference type="GO" id="GO:0012505">
    <property type="term" value="C:endomembrane system"/>
    <property type="evidence" value="ECO:0007669"/>
    <property type="project" value="UniProtKB-SubCell"/>
</dbReference>
<reference evidence="12 13" key="1">
    <citation type="journal article" date="2016" name="Nat. Commun.">
        <title>Thousands of microbial genomes shed light on interconnected biogeochemical processes in an aquifer system.</title>
        <authorList>
            <person name="Anantharaman K."/>
            <person name="Brown C.T."/>
            <person name="Hug L.A."/>
            <person name="Sharon I."/>
            <person name="Castelle C.J."/>
            <person name="Probst A.J."/>
            <person name="Thomas B.C."/>
            <person name="Singh A."/>
            <person name="Wilkins M.J."/>
            <person name="Karaoz U."/>
            <person name="Brodie E.L."/>
            <person name="Williams K.H."/>
            <person name="Hubbard S.S."/>
            <person name="Banfield J.F."/>
        </authorList>
    </citation>
    <scope>NUCLEOTIDE SEQUENCE [LARGE SCALE GENOMIC DNA]</scope>
</reference>
<keyword evidence="8 10" id="KW-1133">Transmembrane helix</keyword>
<keyword evidence="7" id="KW-1278">Translocase</keyword>
<dbReference type="PROSITE" id="PS00154">
    <property type="entry name" value="ATPASE_E1_E2"/>
    <property type="match status" value="1"/>
</dbReference>
<evidence type="ECO:0000256" key="7">
    <source>
        <dbReference type="ARBA" id="ARBA00022967"/>
    </source>
</evidence>
<dbReference type="Gene3D" id="2.70.150.10">
    <property type="entry name" value="Calcium-transporting ATPase, cytoplasmic transduction domain A"/>
    <property type="match status" value="1"/>
</dbReference>
<feature type="transmembrane region" description="Helical" evidence="10">
    <location>
        <begin position="812"/>
        <end position="830"/>
    </location>
</feature>
<accession>A0A1F5ED62</accession>
<dbReference type="Pfam" id="PF00702">
    <property type="entry name" value="Hydrolase"/>
    <property type="match status" value="1"/>
</dbReference>
<dbReference type="InterPro" id="IPR036412">
    <property type="entry name" value="HAD-like_sf"/>
</dbReference>
<protein>
    <recommendedName>
        <fullName evidence="11">Cation-transporting P-type ATPase N-terminal domain-containing protein</fullName>
    </recommendedName>
</protein>
<evidence type="ECO:0000256" key="5">
    <source>
        <dbReference type="ARBA" id="ARBA00022840"/>
    </source>
</evidence>
<evidence type="ECO:0000256" key="2">
    <source>
        <dbReference type="ARBA" id="ARBA00022553"/>
    </source>
</evidence>
<dbReference type="EMBL" id="MEZY01000012">
    <property type="protein sequence ID" value="OGD65397.1"/>
    <property type="molecule type" value="Genomic_DNA"/>
</dbReference>